<dbReference type="SUPFAM" id="SSF52540">
    <property type="entry name" value="P-loop containing nucleoside triphosphate hydrolases"/>
    <property type="match status" value="1"/>
</dbReference>
<evidence type="ECO:0000313" key="2">
    <source>
        <dbReference type="EMBL" id="CAI9934539.1"/>
    </source>
</evidence>
<dbReference type="SUPFAM" id="SSF54211">
    <property type="entry name" value="Ribosomal protein S5 domain 2-like"/>
    <property type="match status" value="1"/>
</dbReference>
<dbReference type="PROSITE" id="PS00113">
    <property type="entry name" value="ADENYLATE_KINASE"/>
    <property type="match status" value="1"/>
</dbReference>
<evidence type="ECO:0000313" key="3">
    <source>
        <dbReference type="EMBL" id="CAL6097007.1"/>
    </source>
</evidence>
<name>A0AA86TZL2_9EUKA</name>
<sequence>MSYFKPGQNITVHESINGCQNRKVILTYNSVKTKIPARIGLCVKNMSTFGQLQGMGPGMVGGGGIGMALNHYNETLCCVTKTSGSDIIQGARNLVAQHHVCVFKEYLNRIGFQEEFTVKIVHNDTFPAHCGLGSTSGIALGVLFGLNACFGNPFSKEQIRFMLACNYVEESRENKDCISFGYETTMTATGSIYGGIYVIDDQNLAAISNNQVFDDCFVYIFKPSDQQFVEIFDDEEAKLLAEGGETDKQEDEFAKKNKIFNQVLIPELQKGANCDLKIIGDSVYDLQMSGGKKVEICKQASGRQLYQFLSKIKSEFSDAVIYGMSSIGPATAILCKKPKSGDFDEQKKNILSLANQLCFELQFASEVNKTGYIQEIVKMPKLVHVFGKPFAGKSYLCKKAASSSDKILHFNAGAVLREFISSNPSSEAASLIQSTMSSGVVSDTNDFFSVFLLQQLFQLICDHSPDVILLDGFPRTVDQLNVITAKFSINIENALHISASEHTRAQRAALREPRGVEPDLNKRGVLDESEKMKEFYAEKAETVVNENDAVLRLF</sequence>
<dbReference type="GO" id="GO:0005524">
    <property type="term" value="F:ATP binding"/>
    <property type="evidence" value="ECO:0007669"/>
    <property type="project" value="InterPro"/>
</dbReference>
<gene>
    <name evidence="2" type="ORF">HINF_LOCUS22184</name>
    <name evidence="3" type="ORF">HINF_LOCUS68702</name>
</gene>
<reference evidence="3 4" key="2">
    <citation type="submission" date="2024-07" db="EMBL/GenBank/DDBJ databases">
        <authorList>
            <person name="Akdeniz Z."/>
        </authorList>
    </citation>
    <scope>NUCLEOTIDE SEQUENCE [LARGE SCALE GENOMIC DNA]</scope>
</reference>
<organism evidence="2">
    <name type="scientific">Hexamita inflata</name>
    <dbReference type="NCBI Taxonomy" id="28002"/>
    <lineage>
        <taxon>Eukaryota</taxon>
        <taxon>Metamonada</taxon>
        <taxon>Diplomonadida</taxon>
        <taxon>Hexamitidae</taxon>
        <taxon>Hexamitinae</taxon>
        <taxon>Hexamita</taxon>
    </lineage>
</organism>
<dbReference type="Pfam" id="PF00288">
    <property type="entry name" value="GHMP_kinases_N"/>
    <property type="match status" value="1"/>
</dbReference>
<keyword evidence="4" id="KW-1185">Reference proteome</keyword>
<protein>
    <submittedName>
        <fullName evidence="2">Sugar kinase</fullName>
    </submittedName>
    <submittedName>
        <fullName evidence="3">Sugar_kinase</fullName>
    </submittedName>
</protein>
<accession>A0AA86TZL2</accession>
<proteinExistence type="predicted"/>
<dbReference type="EMBL" id="CATOUU010000571">
    <property type="protein sequence ID" value="CAI9934539.1"/>
    <property type="molecule type" value="Genomic_DNA"/>
</dbReference>
<dbReference type="Proteomes" id="UP001642409">
    <property type="component" value="Unassembled WGS sequence"/>
</dbReference>
<dbReference type="InterPro" id="IPR033690">
    <property type="entry name" value="Adenylat_kinase_CS"/>
</dbReference>
<evidence type="ECO:0000313" key="4">
    <source>
        <dbReference type="Proteomes" id="UP001642409"/>
    </source>
</evidence>
<dbReference type="InterPro" id="IPR006204">
    <property type="entry name" value="GHMP_kinase_N_dom"/>
</dbReference>
<dbReference type="Pfam" id="PF00406">
    <property type="entry name" value="ADK"/>
    <property type="match status" value="1"/>
</dbReference>
<dbReference type="Gene3D" id="3.30.230.10">
    <property type="match status" value="1"/>
</dbReference>
<comment type="caution">
    <text evidence="2">The sequence shown here is derived from an EMBL/GenBank/DDBJ whole genome shotgun (WGS) entry which is preliminary data.</text>
</comment>
<dbReference type="Gene3D" id="3.40.50.300">
    <property type="entry name" value="P-loop containing nucleotide triphosphate hydrolases"/>
    <property type="match status" value="1"/>
</dbReference>
<dbReference type="InterPro" id="IPR027417">
    <property type="entry name" value="P-loop_NTPase"/>
</dbReference>
<dbReference type="InterPro" id="IPR020568">
    <property type="entry name" value="Ribosomal_Su5_D2-typ_SF"/>
</dbReference>
<dbReference type="GO" id="GO:0016301">
    <property type="term" value="F:kinase activity"/>
    <property type="evidence" value="ECO:0007669"/>
    <property type="project" value="UniProtKB-KW"/>
</dbReference>
<dbReference type="AlphaFoldDB" id="A0AA86TZL2"/>
<feature type="domain" description="GHMP kinase N-terminal" evidence="1">
    <location>
        <begin position="100"/>
        <end position="162"/>
    </location>
</feature>
<evidence type="ECO:0000259" key="1">
    <source>
        <dbReference type="Pfam" id="PF00288"/>
    </source>
</evidence>
<dbReference type="EMBL" id="CAXDID020000490">
    <property type="protein sequence ID" value="CAL6097007.1"/>
    <property type="molecule type" value="Genomic_DNA"/>
</dbReference>
<reference evidence="2" key="1">
    <citation type="submission" date="2023-06" db="EMBL/GenBank/DDBJ databases">
        <authorList>
            <person name="Kurt Z."/>
        </authorList>
    </citation>
    <scope>NUCLEOTIDE SEQUENCE</scope>
</reference>
<keyword evidence="2" id="KW-0418">Kinase</keyword>
<keyword evidence="2" id="KW-0808">Transferase</keyword>
<dbReference type="InterPro" id="IPR014721">
    <property type="entry name" value="Ribsml_uS5_D2-typ_fold_subgr"/>
</dbReference>